<evidence type="ECO:0000313" key="2">
    <source>
        <dbReference type="EMBL" id="AOV86375.1"/>
    </source>
</evidence>
<reference evidence="2" key="1">
    <citation type="submission" date="2016-05" db="EMBL/GenBank/DDBJ databases">
        <title>Viral Hybridization Blurs Taxonomic Lines in a Wastewater Treatment Plant.</title>
        <authorList>
            <person name="Pearson V.M.M."/>
            <person name="Caudle S.B."/>
            <person name="Rokyta D.R."/>
        </authorList>
    </citation>
    <scope>NUCLEOTIDE SEQUENCE</scope>
    <source>
        <strain evidence="2">Wastewater_Microviridae_FL22</strain>
    </source>
</reference>
<dbReference type="InterPro" id="IPR003514">
    <property type="entry name" value="Microviridae_protein_F"/>
</dbReference>
<name>A0A1D8MKA8_9VIRU</name>
<dbReference type="SUPFAM" id="SSF88645">
    <property type="entry name" value="ssDNA viruses"/>
    <property type="match status" value="1"/>
</dbReference>
<dbReference type="Gene3D" id="2.60.169.10">
    <property type="entry name" value="Microviridae F protein"/>
    <property type="match status" value="2"/>
</dbReference>
<organism evidence="2">
    <name type="scientific">uncultured virus</name>
    <dbReference type="NCBI Taxonomy" id="340016"/>
    <lineage>
        <taxon>Viruses</taxon>
        <taxon>environmental samples</taxon>
    </lineage>
</organism>
<proteinExistence type="inferred from homology"/>
<dbReference type="InterPro" id="IPR016184">
    <property type="entry name" value="Capsid/spike_ssDNA_virus"/>
</dbReference>
<dbReference type="EMBL" id="KX259476">
    <property type="protein sequence ID" value="AOV86375.1"/>
    <property type="molecule type" value="Genomic_DNA"/>
</dbReference>
<protein>
    <submittedName>
        <fullName evidence="2">Putative capsid VP1</fullName>
    </submittedName>
</protein>
<dbReference type="Pfam" id="PF02305">
    <property type="entry name" value="Phage_F"/>
    <property type="match status" value="1"/>
</dbReference>
<sequence length="535" mass="58777">MSLNRRLPSVRTSHFAMVPRGDVPRSKQTTQHTYKTTMDAGKLVPFYLEEMLPGDTFQGEVTVFARLQTLLFPLMDNLELESFFFFTPNRILWTNWEKFMGAQDNPADSIAFTIPTVPAPPGGFAVGSVYDYFGLPCQGQLLAGNTINVNALPLRAYNRIFNDWFKDEDLDNNLLEHLGDAPDPNTSYTLQTRRKKHDYFTSCRPWAQKGGVAVPFPLGTSAPVIPSSTHAVPTWWNTAPGSAAGALTRAAAGAGTAVNIQNPGNAGSTLGWDTTGLIADLNAATGTSVNALRTAMATQQLLEKDARGGTRYTEFLRNHFGVNPEDSRLQRPEYVGGGRTLIETQAMPQTSVTGATPLGALAGAAAVTDRHKFSYSATEHGYIMGIVNVRADITYQQGVSRLWSRSTRYDFYLPVFANLGEQAVLNKELYVDGSANDTAVFGYQERWAEYRYFPSMLTGLFRSRSAGTIDPWHLSQNFTSLPALNTSFISENIPLSRALAAGTGANGMQVLFDSFFRISRTRPIPVFSVPGLKRF</sequence>
<dbReference type="GO" id="GO:0005198">
    <property type="term" value="F:structural molecule activity"/>
    <property type="evidence" value="ECO:0007669"/>
    <property type="project" value="InterPro"/>
</dbReference>
<accession>A0A1D8MKA8</accession>
<dbReference type="InterPro" id="IPR037002">
    <property type="entry name" value="Microviridae_protein_F_sf"/>
</dbReference>
<evidence type="ECO:0000256" key="1">
    <source>
        <dbReference type="ARBA" id="ARBA00009963"/>
    </source>
</evidence>
<comment type="similarity">
    <text evidence="1">Belongs to the microviridae F protein family.</text>
</comment>